<dbReference type="EMBL" id="AP022575">
    <property type="protein sequence ID" value="BBX73980.1"/>
    <property type="molecule type" value="Genomic_DNA"/>
</dbReference>
<dbReference type="AlphaFoldDB" id="A0A7I7MPX5"/>
<protein>
    <submittedName>
        <fullName evidence="1">Uncharacterized protein</fullName>
    </submittedName>
</protein>
<organism evidence="1 2">
    <name type="scientific">Mycobacterium shinjukuense</name>
    <dbReference type="NCBI Taxonomy" id="398694"/>
    <lineage>
        <taxon>Bacteria</taxon>
        <taxon>Bacillati</taxon>
        <taxon>Actinomycetota</taxon>
        <taxon>Actinomycetes</taxon>
        <taxon>Mycobacteriales</taxon>
        <taxon>Mycobacteriaceae</taxon>
        <taxon>Mycobacterium</taxon>
    </lineage>
</organism>
<proteinExistence type="predicted"/>
<sequence length="66" mass="6982">MADDADANPVSTTIVAGVMQGHLPVILPPRRRARTIRVTRQTLFGHSYGSLAARLAPLHGGIHSVG</sequence>
<evidence type="ECO:0000313" key="1">
    <source>
        <dbReference type="EMBL" id="BBX73980.1"/>
    </source>
</evidence>
<gene>
    <name evidence="1" type="ORF">MSHI_18860</name>
</gene>
<accession>A0A7I7MPX5</accession>
<name>A0A7I7MPX5_9MYCO</name>
<reference evidence="1 2" key="1">
    <citation type="journal article" date="2019" name="Emerg. Microbes Infect.">
        <title>Comprehensive subspecies identification of 175 nontuberculous mycobacteria species based on 7547 genomic profiles.</title>
        <authorList>
            <person name="Matsumoto Y."/>
            <person name="Kinjo T."/>
            <person name="Motooka D."/>
            <person name="Nabeya D."/>
            <person name="Jung N."/>
            <person name="Uechi K."/>
            <person name="Horii T."/>
            <person name="Iida T."/>
            <person name="Fujita J."/>
            <person name="Nakamura S."/>
        </authorList>
    </citation>
    <scope>NUCLEOTIDE SEQUENCE [LARGE SCALE GENOMIC DNA]</scope>
    <source>
        <strain evidence="1 2">JCM 14233</strain>
    </source>
</reference>
<dbReference type="KEGG" id="mshj:MSHI_18860"/>
<dbReference type="Proteomes" id="UP000467236">
    <property type="component" value="Chromosome"/>
</dbReference>
<evidence type="ECO:0000313" key="2">
    <source>
        <dbReference type="Proteomes" id="UP000467236"/>
    </source>
</evidence>
<keyword evidence="2" id="KW-1185">Reference proteome</keyword>